<evidence type="ECO:0000256" key="3">
    <source>
        <dbReference type="ARBA" id="ARBA00012438"/>
    </source>
</evidence>
<feature type="domain" description="HAMP" evidence="16">
    <location>
        <begin position="309"/>
        <end position="361"/>
    </location>
</feature>
<evidence type="ECO:0000313" key="18">
    <source>
        <dbReference type="Proteomes" id="UP001057753"/>
    </source>
</evidence>
<dbReference type="Pfam" id="PF00512">
    <property type="entry name" value="HisKA"/>
    <property type="match status" value="1"/>
</dbReference>
<dbReference type="SMART" id="SM00387">
    <property type="entry name" value="HATPase_c"/>
    <property type="match status" value="1"/>
</dbReference>
<comment type="subcellular location">
    <subcellularLocation>
        <location evidence="2">Cell membrane</location>
        <topology evidence="2">Multi-pass membrane protein</topology>
    </subcellularLocation>
</comment>
<dbReference type="SUPFAM" id="SSF55785">
    <property type="entry name" value="PYP-like sensor domain (PAS domain)"/>
    <property type="match status" value="1"/>
</dbReference>
<dbReference type="GO" id="GO:0005886">
    <property type="term" value="C:plasma membrane"/>
    <property type="evidence" value="ECO:0007669"/>
    <property type="project" value="UniProtKB-SubCell"/>
</dbReference>
<evidence type="ECO:0000256" key="11">
    <source>
        <dbReference type="ARBA" id="ARBA00022989"/>
    </source>
</evidence>
<dbReference type="InterPro" id="IPR000014">
    <property type="entry name" value="PAS"/>
</dbReference>
<dbReference type="Pfam" id="PF02743">
    <property type="entry name" value="dCache_1"/>
    <property type="match status" value="1"/>
</dbReference>
<evidence type="ECO:0000259" key="16">
    <source>
        <dbReference type="PROSITE" id="PS50885"/>
    </source>
</evidence>
<dbReference type="EC" id="2.7.13.3" evidence="3"/>
<sequence>MFRTLRAKLLIVFILITFIPMSAVGVISHTLQKQEITNNIERLISLQSYSLTKEVQRFIEEKLMDVAYFAQNPVLIDPESTELEVREQLYTFLDTHDIYGSIILLDEEGVVTAGVETSVIGQDLSEREWFQKALDGETSMSDLYVSPVLNEPMLVLAAPIYDAEEELIGVVSPSFKLGFVYDMLQNYTVEQQEAGWGGYTFILNSEGDVVGHPDGEKLLTANYFEQKNIPRETVEELINNYEVAETVDGEVYSFSTMHPIPGFDHVWYVGIAMEESELYAPLNGLLIGYLVVFSMVLIILTFVAYGLSKYLLRPIGHLIETTKRMAAGSRDNQQFVNAYEEVNQLNETFKQMTMELDERETYQKKAVGVIEATDNGVIAIDRETKQLTLFNRKCEEIFDVPKNDVIDKTIEHLMDESPHFESLVEKSHLFELLDKEEIVTQFEVDCPSGGSHKTLFLSVTTLPGAENAHDELLIVFYDLTEKRKMEKELLRSEKLKVAGEMSAGFAHEIRNPLTTIKGFIKLFDEQDGKMNPKYYKLVMDEIDRVTKIVNELLNIANPNVCEEKTKVNIDRMLENILTLYEGHMNRHHIKSETFLHGSLPDIEADSNKLKQVFINLIQNGIEAMPDGGQMNIHTKLGHSENSEKVIVIRIEDTGEGMDKDTMDKLGTPFFTTKETGTGLGLTTSFRVIEEMTGTIKVSSTQEKGTVFTISIPVHGPSEETQNKH</sequence>
<dbReference type="SMART" id="SM00388">
    <property type="entry name" value="HisKA"/>
    <property type="match status" value="1"/>
</dbReference>
<dbReference type="CDD" id="cd12912">
    <property type="entry name" value="PDC2_MCP_like"/>
    <property type="match status" value="1"/>
</dbReference>
<dbReference type="PANTHER" id="PTHR43065:SF46">
    <property type="entry name" value="C4-DICARBOXYLATE TRANSPORT SENSOR PROTEIN DCTB"/>
    <property type="match status" value="1"/>
</dbReference>
<evidence type="ECO:0000256" key="6">
    <source>
        <dbReference type="ARBA" id="ARBA00022679"/>
    </source>
</evidence>
<proteinExistence type="predicted"/>
<dbReference type="SUPFAM" id="SSF55874">
    <property type="entry name" value="ATPase domain of HSP90 chaperone/DNA topoisomerase II/histidine kinase"/>
    <property type="match status" value="1"/>
</dbReference>
<dbReference type="SMART" id="SM00091">
    <property type="entry name" value="PAS"/>
    <property type="match status" value="1"/>
</dbReference>
<evidence type="ECO:0000256" key="13">
    <source>
        <dbReference type="ARBA" id="ARBA00023136"/>
    </source>
</evidence>
<keyword evidence="6" id="KW-0808">Transferase</keyword>
<feature type="transmembrane region" description="Helical" evidence="14">
    <location>
        <begin position="286"/>
        <end position="307"/>
    </location>
</feature>
<keyword evidence="7 14" id="KW-0812">Transmembrane</keyword>
<evidence type="ECO:0000313" key="17">
    <source>
        <dbReference type="EMBL" id="MCR6098625.1"/>
    </source>
</evidence>
<evidence type="ECO:0000256" key="8">
    <source>
        <dbReference type="ARBA" id="ARBA00022741"/>
    </source>
</evidence>
<evidence type="ECO:0000256" key="1">
    <source>
        <dbReference type="ARBA" id="ARBA00000085"/>
    </source>
</evidence>
<keyword evidence="5" id="KW-0597">Phosphoprotein</keyword>
<keyword evidence="11 14" id="KW-1133">Transmembrane helix</keyword>
<protein>
    <recommendedName>
        <fullName evidence="3">histidine kinase</fullName>
        <ecNumber evidence="3">2.7.13.3</ecNumber>
    </recommendedName>
</protein>
<dbReference type="AlphaFoldDB" id="A0A9Q4FZC0"/>
<dbReference type="EMBL" id="JABXYM010000002">
    <property type="protein sequence ID" value="MCR6098625.1"/>
    <property type="molecule type" value="Genomic_DNA"/>
</dbReference>
<dbReference type="InterPro" id="IPR036097">
    <property type="entry name" value="HisK_dim/P_sf"/>
</dbReference>
<accession>A0A9Q4FZC0</accession>
<dbReference type="SUPFAM" id="SSF158472">
    <property type="entry name" value="HAMP domain-like"/>
    <property type="match status" value="1"/>
</dbReference>
<reference evidence="17" key="1">
    <citation type="submission" date="2020-06" db="EMBL/GenBank/DDBJ databases">
        <title>Insight into the genomes of haloalkaliphilic bacilli from Kenyan soda lakes.</title>
        <authorList>
            <person name="Mwirichia R."/>
            <person name="Villamizar G.C."/>
            <person name="Poehlein A."/>
            <person name="Mugweru J."/>
            <person name="Kipnyargis A."/>
            <person name="Kiplimo D."/>
            <person name="Orwa P."/>
            <person name="Daniel R."/>
        </authorList>
    </citation>
    <scope>NUCLEOTIDE SEQUENCE</scope>
    <source>
        <strain evidence="17">B1096_S55</strain>
    </source>
</reference>
<keyword evidence="8" id="KW-0547">Nucleotide-binding</keyword>
<dbReference type="Gene3D" id="6.10.340.10">
    <property type="match status" value="1"/>
</dbReference>
<evidence type="ECO:0000256" key="4">
    <source>
        <dbReference type="ARBA" id="ARBA00022475"/>
    </source>
</evidence>
<dbReference type="Gene3D" id="3.30.450.20">
    <property type="entry name" value="PAS domain"/>
    <property type="match status" value="2"/>
</dbReference>
<dbReference type="InterPro" id="IPR036890">
    <property type="entry name" value="HATPase_C_sf"/>
</dbReference>
<dbReference type="Gene3D" id="1.10.287.130">
    <property type="match status" value="1"/>
</dbReference>
<keyword evidence="18" id="KW-1185">Reference proteome</keyword>
<keyword evidence="4" id="KW-1003">Cell membrane</keyword>
<dbReference type="SUPFAM" id="SSF47384">
    <property type="entry name" value="Homodimeric domain of signal transducing histidine kinase"/>
    <property type="match status" value="1"/>
</dbReference>
<dbReference type="PRINTS" id="PR00344">
    <property type="entry name" value="BCTRLSENSOR"/>
</dbReference>
<dbReference type="InterPro" id="IPR003660">
    <property type="entry name" value="HAMP_dom"/>
</dbReference>
<keyword evidence="12" id="KW-0902">Two-component regulatory system</keyword>
<name>A0A9Q4FZC0_SALAG</name>
<evidence type="ECO:0000256" key="2">
    <source>
        <dbReference type="ARBA" id="ARBA00004651"/>
    </source>
</evidence>
<dbReference type="PANTHER" id="PTHR43065">
    <property type="entry name" value="SENSOR HISTIDINE KINASE"/>
    <property type="match status" value="1"/>
</dbReference>
<evidence type="ECO:0000256" key="10">
    <source>
        <dbReference type="ARBA" id="ARBA00022840"/>
    </source>
</evidence>
<evidence type="ECO:0000256" key="14">
    <source>
        <dbReference type="SAM" id="Phobius"/>
    </source>
</evidence>
<dbReference type="GO" id="GO:0000155">
    <property type="term" value="F:phosphorelay sensor kinase activity"/>
    <property type="evidence" value="ECO:0007669"/>
    <property type="project" value="InterPro"/>
</dbReference>
<dbReference type="CDD" id="cd00082">
    <property type="entry name" value="HisKA"/>
    <property type="match status" value="1"/>
</dbReference>
<comment type="catalytic activity">
    <reaction evidence="1">
        <text>ATP + protein L-histidine = ADP + protein N-phospho-L-histidine.</text>
        <dbReference type="EC" id="2.7.13.3"/>
    </reaction>
</comment>
<gene>
    <name evidence="17" type="ORF">HXA33_19130</name>
</gene>
<dbReference type="CDD" id="cd00130">
    <property type="entry name" value="PAS"/>
    <property type="match status" value="1"/>
</dbReference>
<dbReference type="InterPro" id="IPR004358">
    <property type="entry name" value="Sig_transdc_His_kin-like_C"/>
</dbReference>
<dbReference type="Pfam" id="PF02518">
    <property type="entry name" value="HATPase_c"/>
    <property type="match status" value="1"/>
</dbReference>
<dbReference type="RefSeq" id="WP_257823026.1">
    <property type="nucleotide sequence ID" value="NZ_JABXYM010000002.1"/>
</dbReference>
<dbReference type="Gene3D" id="3.30.565.10">
    <property type="entry name" value="Histidine kinase-like ATPase, C-terminal domain"/>
    <property type="match status" value="1"/>
</dbReference>
<keyword evidence="9" id="KW-0418">Kinase</keyword>
<dbReference type="Proteomes" id="UP001057753">
    <property type="component" value="Unassembled WGS sequence"/>
</dbReference>
<dbReference type="InterPro" id="IPR029151">
    <property type="entry name" value="Sensor-like_sf"/>
</dbReference>
<evidence type="ECO:0000256" key="9">
    <source>
        <dbReference type="ARBA" id="ARBA00022777"/>
    </source>
</evidence>
<dbReference type="PROSITE" id="PS50109">
    <property type="entry name" value="HIS_KIN"/>
    <property type="match status" value="1"/>
</dbReference>
<keyword evidence="13 14" id="KW-0472">Membrane</keyword>
<dbReference type="PROSITE" id="PS50885">
    <property type="entry name" value="HAMP"/>
    <property type="match status" value="1"/>
</dbReference>
<dbReference type="InterPro" id="IPR033479">
    <property type="entry name" value="dCache_1"/>
</dbReference>
<dbReference type="InterPro" id="IPR003661">
    <property type="entry name" value="HisK_dim/P_dom"/>
</dbReference>
<organism evidence="17 18">
    <name type="scientific">Salipaludibacillus agaradhaerens</name>
    <name type="common">Bacillus agaradhaerens</name>
    <dbReference type="NCBI Taxonomy" id="76935"/>
    <lineage>
        <taxon>Bacteria</taxon>
        <taxon>Bacillati</taxon>
        <taxon>Bacillota</taxon>
        <taxon>Bacilli</taxon>
        <taxon>Bacillales</taxon>
        <taxon>Bacillaceae</taxon>
    </lineage>
</organism>
<dbReference type="InterPro" id="IPR003594">
    <property type="entry name" value="HATPase_dom"/>
</dbReference>
<evidence type="ECO:0000256" key="7">
    <source>
        <dbReference type="ARBA" id="ARBA00022692"/>
    </source>
</evidence>
<evidence type="ECO:0000256" key="5">
    <source>
        <dbReference type="ARBA" id="ARBA00022553"/>
    </source>
</evidence>
<dbReference type="SUPFAM" id="SSF103190">
    <property type="entry name" value="Sensory domain-like"/>
    <property type="match status" value="1"/>
</dbReference>
<comment type="caution">
    <text evidence="17">The sequence shown here is derived from an EMBL/GenBank/DDBJ whole genome shotgun (WGS) entry which is preliminary data.</text>
</comment>
<dbReference type="InterPro" id="IPR005467">
    <property type="entry name" value="His_kinase_dom"/>
</dbReference>
<dbReference type="GO" id="GO:0005524">
    <property type="term" value="F:ATP binding"/>
    <property type="evidence" value="ECO:0007669"/>
    <property type="project" value="UniProtKB-KW"/>
</dbReference>
<evidence type="ECO:0000256" key="12">
    <source>
        <dbReference type="ARBA" id="ARBA00023012"/>
    </source>
</evidence>
<dbReference type="CDD" id="cd06225">
    <property type="entry name" value="HAMP"/>
    <property type="match status" value="1"/>
</dbReference>
<keyword evidence="10" id="KW-0067">ATP-binding</keyword>
<feature type="domain" description="Histidine kinase" evidence="15">
    <location>
        <begin position="504"/>
        <end position="715"/>
    </location>
</feature>
<dbReference type="InterPro" id="IPR035965">
    <property type="entry name" value="PAS-like_dom_sf"/>
</dbReference>
<evidence type="ECO:0000259" key="15">
    <source>
        <dbReference type="PROSITE" id="PS50109"/>
    </source>
</evidence>
<dbReference type="CDD" id="cd12914">
    <property type="entry name" value="PDC1_DGC_like"/>
    <property type="match status" value="1"/>
</dbReference>